<keyword evidence="2" id="KW-1185">Reference proteome</keyword>
<gene>
    <name evidence="1" type="ORF">EFL95_16795</name>
</gene>
<sequence length="157" mass="17306">MGNDYFVSSSTVVPVTPDVAFQGLLDAPLERLFPHRSGPLPSIARCEGQVGAWSEVGQTRNVVLSDGTGNLETLVGLSRPSDYRYRITGIEGPFKLLVSSIDGRFTFEPEGDGTRATWSWTLHGRNVGARLAYPALGFFWRRWAARMWPNFAGLVTT</sequence>
<organism evidence="1 2">
    <name type="scientific">Nocardioides marmorisolisilvae</name>
    <dbReference type="NCBI Taxonomy" id="1542737"/>
    <lineage>
        <taxon>Bacteria</taxon>
        <taxon>Bacillati</taxon>
        <taxon>Actinomycetota</taxon>
        <taxon>Actinomycetes</taxon>
        <taxon>Propionibacteriales</taxon>
        <taxon>Nocardioidaceae</taxon>
        <taxon>Nocardioides</taxon>
    </lineage>
</organism>
<dbReference type="AlphaFoldDB" id="A0A3N0DQP2"/>
<dbReference type="OrthoDB" id="4724764at2"/>
<dbReference type="Pfam" id="PF10604">
    <property type="entry name" value="Polyketide_cyc2"/>
    <property type="match status" value="1"/>
</dbReference>
<proteinExistence type="predicted"/>
<evidence type="ECO:0000313" key="2">
    <source>
        <dbReference type="Proteomes" id="UP000277094"/>
    </source>
</evidence>
<evidence type="ECO:0000313" key="1">
    <source>
        <dbReference type="EMBL" id="RNL77663.1"/>
    </source>
</evidence>
<dbReference type="RefSeq" id="WP_123235248.1">
    <property type="nucleotide sequence ID" value="NZ_RJSG01000003.1"/>
</dbReference>
<accession>A0A3N0DQP2</accession>
<dbReference type="SUPFAM" id="SSF55961">
    <property type="entry name" value="Bet v1-like"/>
    <property type="match status" value="1"/>
</dbReference>
<name>A0A3N0DQP2_9ACTN</name>
<reference evidence="1 2" key="1">
    <citation type="submission" date="2018-11" db="EMBL/GenBank/DDBJ databases">
        <authorList>
            <person name="Li F."/>
        </authorList>
    </citation>
    <scope>NUCLEOTIDE SEQUENCE [LARGE SCALE GENOMIC DNA]</scope>
    <source>
        <strain evidence="1 2">KIS18-7</strain>
    </source>
</reference>
<dbReference type="EMBL" id="RJSG01000003">
    <property type="protein sequence ID" value="RNL77663.1"/>
    <property type="molecule type" value="Genomic_DNA"/>
</dbReference>
<comment type="caution">
    <text evidence="1">The sequence shown here is derived from an EMBL/GenBank/DDBJ whole genome shotgun (WGS) entry which is preliminary data.</text>
</comment>
<dbReference type="InterPro" id="IPR019587">
    <property type="entry name" value="Polyketide_cyclase/dehydratase"/>
</dbReference>
<dbReference type="Proteomes" id="UP000277094">
    <property type="component" value="Unassembled WGS sequence"/>
</dbReference>
<protein>
    <submittedName>
        <fullName evidence="1">SRPBCC family protein</fullName>
    </submittedName>
</protein>
<dbReference type="Gene3D" id="3.30.530.20">
    <property type="match status" value="1"/>
</dbReference>
<dbReference type="InterPro" id="IPR023393">
    <property type="entry name" value="START-like_dom_sf"/>
</dbReference>